<dbReference type="Proteomes" id="UP000519972">
    <property type="component" value="Unassembled WGS sequence"/>
</dbReference>
<dbReference type="GO" id="GO:0042597">
    <property type="term" value="C:periplasmic space"/>
    <property type="evidence" value="ECO:0007669"/>
    <property type="project" value="TreeGrafter"/>
</dbReference>
<dbReference type="Gene3D" id="2.40.10.120">
    <property type="match status" value="1"/>
</dbReference>
<sequence length="361" mass="37180">MSAFVRLIRPLIIVFTVSLLIGGFPAQAQFVPGIGGSVPTLAPMLEKVTPAVVNISVVSQAPEEDNPLYSDPYFRRYFNLPDKPQAEPRLSAGSGVIVDATRGYVLTNHHVVANARKILVTLKDGRRLDAKLVGSDKGTDIAVLQIPARNLTALPFGDSDALRVGDYVVAIGNPFGLGQTVTSGIVSALGRSGLSREGYEDFIQTDASINPGNSGGALVTFDGRLAGINSAILSPAGGNIGIGFAVPSKIARLVMTQLIQHGEVVRGKLGVAIQDIDSDMAASLGLDDAGGALIAAVEQGSPAAGAGLKPGDVVAAVDGRPVHGAADLRNRIGLTPVGSQIELTVRSGGLERTVKARVSGS</sequence>
<name>A0A7Y3S5H9_9HYPH</name>
<comment type="caution">
    <text evidence="10">The sequence shown here is derived from an EMBL/GenBank/DDBJ whole genome shotgun (WGS) entry which is preliminary data.</text>
</comment>
<evidence type="ECO:0000256" key="6">
    <source>
        <dbReference type="ARBA" id="ARBA00022825"/>
    </source>
</evidence>
<dbReference type="PRINTS" id="PR00834">
    <property type="entry name" value="PROTEASES2C"/>
</dbReference>
<keyword evidence="6" id="KW-0720">Serine protease</keyword>
<evidence type="ECO:0000259" key="9">
    <source>
        <dbReference type="PROSITE" id="PS50106"/>
    </source>
</evidence>
<dbReference type="FunFam" id="2.40.10.10:FF:000001">
    <property type="entry name" value="Periplasmic serine protease DegS"/>
    <property type="match status" value="1"/>
</dbReference>
<feature type="domain" description="PDZ" evidence="9">
    <location>
        <begin position="270"/>
        <end position="349"/>
    </location>
</feature>
<dbReference type="SUPFAM" id="SSF50494">
    <property type="entry name" value="Trypsin-like serine proteases"/>
    <property type="match status" value="1"/>
</dbReference>
<dbReference type="InterPro" id="IPR001478">
    <property type="entry name" value="PDZ"/>
</dbReference>
<dbReference type="SUPFAM" id="SSF50156">
    <property type="entry name" value="PDZ domain-like"/>
    <property type="match status" value="1"/>
</dbReference>
<feature type="active site" description="Charge relay system" evidence="7">
    <location>
        <position position="140"/>
    </location>
</feature>
<evidence type="ECO:0000313" key="11">
    <source>
        <dbReference type="Proteomes" id="UP000519972"/>
    </source>
</evidence>
<feature type="binding site" evidence="8">
    <location>
        <begin position="212"/>
        <end position="214"/>
    </location>
    <ligand>
        <name>substrate</name>
    </ligand>
</feature>
<dbReference type="PANTHER" id="PTHR22939:SF129">
    <property type="entry name" value="SERINE PROTEASE HTRA2, MITOCHONDRIAL"/>
    <property type="match status" value="1"/>
</dbReference>
<organism evidence="10 11">
    <name type="scientific">Rhizobium sophorae</name>
    <dbReference type="NCBI Taxonomy" id="1535242"/>
    <lineage>
        <taxon>Bacteria</taxon>
        <taxon>Pseudomonadati</taxon>
        <taxon>Pseudomonadota</taxon>
        <taxon>Alphaproteobacteria</taxon>
        <taxon>Hyphomicrobiales</taxon>
        <taxon>Rhizobiaceae</taxon>
        <taxon>Rhizobium/Agrobacterium group</taxon>
        <taxon>Rhizobium</taxon>
    </lineage>
</organism>
<keyword evidence="5" id="KW-0378">Hydrolase</keyword>
<dbReference type="GO" id="GO:0006515">
    <property type="term" value="P:protein quality control for misfolded or incompletely synthesized proteins"/>
    <property type="evidence" value="ECO:0007669"/>
    <property type="project" value="TreeGrafter"/>
</dbReference>
<gene>
    <name evidence="10" type="ORF">G9X64_12380</name>
</gene>
<dbReference type="AlphaFoldDB" id="A0A7Y3S5H9"/>
<dbReference type="CDD" id="cd10839">
    <property type="entry name" value="cpPDZ1_DegP-like"/>
    <property type="match status" value="1"/>
</dbReference>
<keyword evidence="11" id="KW-1185">Reference proteome</keyword>
<feature type="active site" description="Charge relay system" evidence="7">
    <location>
        <position position="110"/>
    </location>
</feature>
<dbReference type="InterPro" id="IPR036034">
    <property type="entry name" value="PDZ_sf"/>
</dbReference>
<dbReference type="InterPro" id="IPR009003">
    <property type="entry name" value="Peptidase_S1_PA"/>
</dbReference>
<feature type="binding site" evidence="8">
    <location>
        <position position="110"/>
    </location>
    <ligand>
        <name>substrate</name>
    </ligand>
</feature>
<dbReference type="EMBL" id="JABFCN010000020">
    <property type="protein sequence ID" value="NNU37267.1"/>
    <property type="molecule type" value="Genomic_DNA"/>
</dbReference>
<protein>
    <submittedName>
        <fullName evidence="10">Do family serine endopeptidase</fullName>
    </submittedName>
</protein>
<evidence type="ECO:0000256" key="8">
    <source>
        <dbReference type="PIRSR" id="PIRSR611782-2"/>
    </source>
</evidence>
<evidence type="ECO:0000313" key="10">
    <source>
        <dbReference type="EMBL" id="NNU37267.1"/>
    </source>
</evidence>
<dbReference type="InterPro" id="IPR001940">
    <property type="entry name" value="Peptidase_S1C"/>
</dbReference>
<evidence type="ECO:0000256" key="5">
    <source>
        <dbReference type="ARBA" id="ARBA00022801"/>
    </source>
</evidence>
<comment type="similarity">
    <text evidence="1">Belongs to the peptidase S1C family.</text>
</comment>
<keyword evidence="4" id="KW-0677">Repeat</keyword>
<dbReference type="NCBIfam" id="TIGR02037">
    <property type="entry name" value="degP_htrA_DO"/>
    <property type="match status" value="1"/>
</dbReference>
<evidence type="ECO:0000256" key="4">
    <source>
        <dbReference type="ARBA" id="ARBA00022737"/>
    </source>
</evidence>
<dbReference type="Pfam" id="PF13365">
    <property type="entry name" value="Trypsin_2"/>
    <property type="match status" value="1"/>
</dbReference>
<keyword evidence="2" id="KW-0645">Protease</keyword>
<dbReference type="PROSITE" id="PS50106">
    <property type="entry name" value="PDZ"/>
    <property type="match status" value="1"/>
</dbReference>
<evidence type="ECO:0000256" key="2">
    <source>
        <dbReference type="ARBA" id="ARBA00022670"/>
    </source>
</evidence>
<proteinExistence type="inferred from homology"/>
<dbReference type="Pfam" id="PF13180">
    <property type="entry name" value="PDZ_2"/>
    <property type="match status" value="1"/>
</dbReference>
<evidence type="ECO:0000256" key="7">
    <source>
        <dbReference type="PIRSR" id="PIRSR611782-1"/>
    </source>
</evidence>
<accession>A0A7Y3S5H9</accession>
<reference evidence="10 11" key="1">
    <citation type="submission" date="2020-02" db="EMBL/GenBank/DDBJ databases">
        <authorList>
            <person name="Sun Q."/>
        </authorList>
    </citation>
    <scope>NUCLEOTIDE SEQUENCE [LARGE SCALE GENOMIC DNA]</scope>
    <source>
        <strain evidence="10 11">CCBAU 03386</strain>
    </source>
</reference>
<dbReference type="InterPro" id="IPR011782">
    <property type="entry name" value="Pept_S1C_Do"/>
</dbReference>
<evidence type="ECO:0000256" key="3">
    <source>
        <dbReference type="ARBA" id="ARBA00022729"/>
    </source>
</evidence>
<evidence type="ECO:0000256" key="1">
    <source>
        <dbReference type="ARBA" id="ARBA00010541"/>
    </source>
</evidence>
<dbReference type="Gene3D" id="2.30.42.10">
    <property type="match status" value="1"/>
</dbReference>
<feature type="binding site" evidence="8">
    <location>
        <position position="140"/>
    </location>
    <ligand>
        <name>substrate</name>
    </ligand>
</feature>
<dbReference type="PANTHER" id="PTHR22939">
    <property type="entry name" value="SERINE PROTEASE FAMILY S1C HTRA-RELATED"/>
    <property type="match status" value="1"/>
</dbReference>
<dbReference type="SMART" id="SM00228">
    <property type="entry name" value="PDZ"/>
    <property type="match status" value="1"/>
</dbReference>
<dbReference type="GO" id="GO:0004252">
    <property type="term" value="F:serine-type endopeptidase activity"/>
    <property type="evidence" value="ECO:0007669"/>
    <property type="project" value="InterPro"/>
</dbReference>
<keyword evidence="3" id="KW-0732">Signal</keyword>
<feature type="active site" description="Charge relay system" evidence="7">
    <location>
        <position position="214"/>
    </location>
</feature>